<dbReference type="InterPro" id="IPR029058">
    <property type="entry name" value="AB_hydrolase_fold"/>
</dbReference>
<evidence type="ECO:0000313" key="3">
    <source>
        <dbReference type="Proteomes" id="UP001152049"/>
    </source>
</evidence>
<proteinExistence type="predicted"/>
<dbReference type="Gene3D" id="3.40.50.1820">
    <property type="entry name" value="alpha/beta hydrolase"/>
    <property type="match status" value="1"/>
</dbReference>
<keyword evidence="3" id="KW-1185">Reference proteome</keyword>
<sequence length="260" mass="28447">MASHPPAACCTVGNLHEGNPQGTIVQIDGKIDAYLAKPSTEEPRQAVLYIPDIFGIWQNSKLMADAFAAQGYLCLVLDIFNGDQVPAKMPDGFDVMKWLSPHTPKSIDPIIVSGISYLKSIGATRIGAVGYCLGAKVRYIVRSSNLQPANNFLQYVIRHYKSGIDSGFAAHPSFVESEELAAITGPLSIAAAELDDLFTVEKRHESEAILSKSKQDYQINLFSGVHHGFAVRGDLNDKRQLFAKEQAFAQAVAWFKRHLG</sequence>
<dbReference type="OrthoDB" id="17560at2759"/>
<dbReference type="InterPro" id="IPR002925">
    <property type="entry name" value="Dienelactn_hydro"/>
</dbReference>
<reference evidence="2" key="1">
    <citation type="submission" date="2022-09" db="EMBL/GenBank/DDBJ databases">
        <title>Fusarium specimens isolated from Avocado Roots.</title>
        <authorList>
            <person name="Stajich J."/>
            <person name="Roper C."/>
            <person name="Heimlech-Rivalta G."/>
        </authorList>
    </citation>
    <scope>NUCLEOTIDE SEQUENCE</scope>
    <source>
        <strain evidence="2">CF00136</strain>
    </source>
</reference>
<feature type="domain" description="Dienelactone hydrolase" evidence="1">
    <location>
        <begin position="31"/>
        <end position="258"/>
    </location>
</feature>
<dbReference type="GO" id="GO:0016787">
    <property type="term" value="F:hydrolase activity"/>
    <property type="evidence" value="ECO:0007669"/>
    <property type="project" value="InterPro"/>
</dbReference>
<evidence type="ECO:0000259" key="1">
    <source>
        <dbReference type="Pfam" id="PF01738"/>
    </source>
</evidence>
<name>A0A9W8RN41_9HYPO</name>
<dbReference type="PANTHER" id="PTHR17630">
    <property type="entry name" value="DIENELACTONE HYDROLASE"/>
    <property type="match status" value="1"/>
</dbReference>
<accession>A0A9W8RN41</accession>
<comment type="caution">
    <text evidence="2">The sequence shown here is derived from an EMBL/GenBank/DDBJ whole genome shotgun (WGS) entry which is preliminary data.</text>
</comment>
<dbReference type="Proteomes" id="UP001152049">
    <property type="component" value="Unassembled WGS sequence"/>
</dbReference>
<organism evidence="2 3">
    <name type="scientific">Fusarium torreyae</name>
    <dbReference type="NCBI Taxonomy" id="1237075"/>
    <lineage>
        <taxon>Eukaryota</taxon>
        <taxon>Fungi</taxon>
        <taxon>Dikarya</taxon>
        <taxon>Ascomycota</taxon>
        <taxon>Pezizomycotina</taxon>
        <taxon>Sordariomycetes</taxon>
        <taxon>Hypocreomycetidae</taxon>
        <taxon>Hypocreales</taxon>
        <taxon>Nectriaceae</taxon>
        <taxon>Fusarium</taxon>
    </lineage>
</organism>
<evidence type="ECO:0000313" key="2">
    <source>
        <dbReference type="EMBL" id="KAJ4246317.1"/>
    </source>
</evidence>
<dbReference type="AlphaFoldDB" id="A0A9W8RN41"/>
<dbReference type="Pfam" id="PF01738">
    <property type="entry name" value="DLH"/>
    <property type="match status" value="1"/>
</dbReference>
<dbReference type="PANTHER" id="PTHR17630:SF44">
    <property type="entry name" value="PROTEIN AIM2"/>
    <property type="match status" value="1"/>
</dbReference>
<protein>
    <recommendedName>
        <fullName evidence="1">Dienelactone hydrolase domain-containing protein</fullName>
    </recommendedName>
</protein>
<dbReference type="EMBL" id="JAOQAZ010000043">
    <property type="protein sequence ID" value="KAJ4246317.1"/>
    <property type="molecule type" value="Genomic_DNA"/>
</dbReference>
<dbReference type="SUPFAM" id="SSF53474">
    <property type="entry name" value="alpha/beta-Hydrolases"/>
    <property type="match status" value="1"/>
</dbReference>
<gene>
    <name evidence="2" type="ORF">NW762_013668</name>
</gene>